<organism evidence="3 4">
    <name type="scientific">Gordonia polyisoprenivorans</name>
    <dbReference type="NCBI Taxonomy" id="84595"/>
    <lineage>
        <taxon>Bacteria</taxon>
        <taxon>Bacillati</taxon>
        <taxon>Actinomycetota</taxon>
        <taxon>Actinomycetes</taxon>
        <taxon>Mycobacteriales</taxon>
        <taxon>Gordoniaceae</taxon>
        <taxon>Gordonia</taxon>
    </lineage>
</organism>
<feature type="domain" description="ATPase AAA-type core" evidence="1">
    <location>
        <begin position="27"/>
        <end position="351"/>
    </location>
</feature>
<dbReference type="EMBL" id="JAAXPC010000045">
    <property type="protein sequence ID" value="NKY05382.1"/>
    <property type="molecule type" value="Genomic_DNA"/>
</dbReference>
<reference evidence="3 4" key="1">
    <citation type="submission" date="2020-04" db="EMBL/GenBank/DDBJ databases">
        <title>MicrobeNet Type strains.</title>
        <authorList>
            <person name="Nicholson A.C."/>
        </authorList>
    </citation>
    <scope>NUCLEOTIDE SEQUENCE [LARGE SCALE GENOMIC DNA]</scope>
    <source>
        <strain evidence="3 4">ATCC BAA-14</strain>
    </source>
</reference>
<dbReference type="PANTHER" id="PTHR43581">
    <property type="entry name" value="ATP/GTP PHOSPHATASE"/>
    <property type="match status" value="1"/>
</dbReference>
<sequence>MRVSRLAIRSWRNLRDVDLNMDKAAPLVCLVGENGAGKSTVLEVLSAAAHSLGISQGVQNTRGDIFTEPHDIDITVYVPPEEIQFSESSYFTDELRDAASRWTGELHLHSVRGSATQSTVSAGVSTQADLNSSAQADTRLSERLGDAVVAALRERRETQHLYLDADRAYPPAEVPLHEYGQIFSQEWRNPDVTRNSAFQPSRTLYTEWIKYFVGVDENELSKYSMALRRARDSGNPDPKFDDPFEGYAASLRQVLPHLRFAGVAKGGGQPRTPIFDSAGIELAFSHLSGGEREVAFILGQIDRFRLRRGLLLIDEPELHLNPDLLRRWLAYLRDTIVSGQVWIATHSLEAVEVAGPSATFVFERNPETRLVTAPKLLSGRPVLSALSAAVGSPAFALGKLRFIYIEGDRQTRERERFYAVCGDETTNRFLEGGGCRDVLRRLSDIKTLSAESQEQLHIGGVIDRDFRTDSQADELERDYSVHVLGCHEVENLFLHPEAIDALLTSMFRGVTPPRESVRWGGLRTGFRTEAVNMWPSVGGRRGSRP</sequence>
<gene>
    <name evidence="3" type="ORF">HGA05_27940</name>
</gene>
<name>A0A846WUZ4_9ACTN</name>
<accession>A0A846WUZ4</accession>
<protein>
    <submittedName>
        <fullName evidence="3">AAA family ATPase</fullName>
    </submittedName>
</protein>
<dbReference type="InterPro" id="IPR051396">
    <property type="entry name" value="Bact_Antivir_Def_Nuclease"/>
</dbReference>
<dbReference type="AlphaFoldDB" id="A0A846WUZ4"/>
<dbReference type="InterPro" id="IPR027417">
    <property type="entry name" value="P-loop_NTPase"/>
</dbReference>
<evidence type="ECO:0000259" key="2">
    <source>
        <dbReference type="Pfam" id="PF14491"/>
    </source>
</evidence>
<proteinExistence type="predicted"/>
<comment type="caution">
    <text evidence="3">The sequence shown here is derived from an EMBL/GenBank/DDBJ whole genome shotgun (WGS) entry which is preliminary data.</text>
</comment>
<dbReference type="Pfam" id="PF13304">
    <property type="entry name" value="AAA_21"/>
    <property type="match status" value="1"/>
</dbReference>
<dbReference type="GO" id="GO:0016887">
    <property type="term" value="F:ATP hydrolysis activity"/>
    <property type="evidence" value="ECO:0007669"/>
    <property type="project" value="InterPro"/>
</dbReference>
<dbReference type="InterPro" id="IPR029492">
    <property type="entry name" value="DUF4435"/>
</dbReference>
<dbReference type="GO" id="GO:0006302">
    <property type="term" value="P:double-strand break repair"/>
    <property type="evidence" value="ECO:0007669"/>
    <property type="project" value="InterPro"/>
</dbReference>
<dbReference type="InterPro" id="IPR003959">
    <property type="entry name" value="ATPase_AAA_core"/>
</dbReference>
<dbReference type="GO" id="GO:0005524">
    <property type="term" value="F:ATP binding"/>
    <property type="evidence" value="ECO:0007669"/>
    <property type="project" value="InterPro"/>
</dbReference>
<dbReference type="Proteomes" id="UP000563898">
    <property type="component" value="Unassembled WGS sequence"/>
</dbReference>
<dbReference type="Gene3D" id="3.40.50.300">
    <property type="entry name" value="P-loop containing nucleotide triphosphate hydrolases"/>
    <property type="match status" value="2"/>
</dbReference>
<dbReference type="SUPFAM" id="SSF52540">
    <property type="entry name" value="P-loop containing nucleoside triphosphate hydrolases"/>
    <property type="match status" value="1"/>
</dbReference>
<feature type="non-terminal residue" evidence="3">
    <location>
        <position position="545"/>
    </location>
</feature>
<evidence type="ECO:0000313" key="3">
    <source>
        <dbReference type="EMBL" id="NKY05382.1"/>
    </source>
</evidence>
<evidence type="ECO:0000313" key="4">
    <source>
        <dbReference type="Proteomes" id="UP000563898"/>
    </source>
</evidence>
<dbReference type="Pfam" id="PF14491">
    <property type="entry name" value="DUF4435"/>
    <property type="match status" value="1"/>
</dbReference>
<dbReference type="PANTHER" id="PTHR43581:SF4">
    <property type="entry name" value="ATP_GTP PHOSPHATASE"/>
    <property type="match status" value="1"/>
</dbReference>
<feature type="domain" description="DUF4435" evidence="2">
    <location>
        <begin position="402"/>
        <end position="507"/>
    </location>
</feature>
<evidence type="ECO:0000259" key="1">
    <source>
        <dbReference type="Pfam" id="PF13304"/>
    </source>
</evidence>